<keyword evidence="7" id="KW-1185">Reference proteome</keyword>
<feature type="DNA-binding region" description="H-T-H motif" evidence="4">
    <location>
        <begin position="31"/>
        <end position="50"/>
    </location>
</feature>
<protein>
    <submittedName>
        <fullName evidence="6">Transcriptional regulator, TetR family</fullName>
    </submittedName>
</protein>
<dbReference type="PROSITE" id="PS50977">
    <property type="entry name" value="HTH_TETR_2"/>
    <property type="match status" value="1"/>
</dbReference>
<dbReference type="AlphaFoldDB" id="A0A238Z5R6"/>
<dbReference type="InterPro" id="IPR036271">
    <property type="entry name" value="Tet_transcr_reg_TetR-rel_C_sf"/>
</dbReference>
<dbReference type="GO" id="GO:0003677">
    <property type="term" value="F:DNA binding"/>
    <property type="evidence" value="ECO:0007669"/>
    <property type="project" value="UniProtKB-UniRule"/>
</dbReference>
<accession>A0A238Z5R6</accession>
<evidence type="ECO:0000256" key="1">
    <source>
        <dbReference type="ARBA" id="ARBA00023015"/>
    </source>
</evidence>
<dbReference type="PRINTS" id="PR00455">
    <property type="entry name" value="HTHTETR"/>
</dbReference>
<dbReference type="SUPFAM" id="SSF46689">
    <property type="entry name" value="Homeodomain-like"/>
    <property type="match status" value="1"/>
</dbReference>
<dbReference type="Gene3D" id="1.10.357.10">
    <property type="entry name" value="Tetracycline Repressor, domain 2"/>
    <property type="match status" value="1"/>
</dbReference>
<reference evidence="6 7" key="1">
    <citation type="submission" date="2017-06" db="EMBL/GenBank/DDBJ databases">
        <authorList>
            <person name="Kim H.J."/>
            <person name="Triplett B.A."/>
        </authorList>
    </citation>
    <scope>NUCLEOTIDE SEQUENCE [LARGE SCALE GENOMIC DNA]</scope>
    <source>
        <strain evidence="6 7">DSM 45207</strain>
    </source>
</reference>
<organism evidence="6 7">
    <name type="scientific">Haloechinothrix alba</name>
    <dbReference type="NCBI Taxonomy" id="664784"/>
    <lineage>
        <taxon>Bacteria</taxon>
        <taxon>Bacillati</taxon>
        <taxon>Actinomycetota</taxon>
        <taxon>Actinomycetes</taxon>
        <taxon>Pseudonocardiales</taxon>
        <taxon>Pseudonocardiaceae</taxon>
        <taxon>Haloechinothrix</taxon>
    </lineage>
</organism>
<sequence>MVERNEMTEAGRSLLAAASELFYREGINAVGVAAIADAAGVTKKTLYDCYGSKARLVAAYLEDRHQRWWTYLQQRLDEATSLRTLVLYRVYLDHPALDLSRGCGFLNGAAELPVEHPGFAVIRDHKSAVRRLLADLVTEDRPDDPDPHATSEQLFLLLEGAIAHRAIDGDTHLLHSAERIAESLLVAGHAGA</sequence>
<dbReference type="SUPFAM" id="SSF48498">
    <property type="entry name" value="Tetracyclin repressor-like, C-terminal domain"/>
    <property type="match status" value="1"/>
</dbReference>
<proteinExistence type="predicted"/>
<dbReference type="PANTHER" id="PTHR47506:SF1">
    <property type="entry name" value="HTH-TYPE TRANSCRIPTIONAL REGULATOR YJDC"/>
    <property type="match status" value="1"/>
</dbReference>
<name>A0A238Z5R6_9PSEU</name>
<evidence type="ECO:0000259" key="5">
    <source>
        <dbReference type="PROSITE" id="PS50977"/>
    </source>
</evidence>
<evidence type="ECO:0000313" key="7">
    <source>
        <dbReference type="Proteomes" id="UP000198348"/>
    </source>
</evidence>
<dbReference type="InterPro" id="IPR009057">
    <property type="entry name" value="Homeodomain-like_sf"/>
</dbReference>
<dbReference type="Pfam" id="PF00440">
    <property type="entry name" value="TetR_N"/>
    <property type="match status" value="1"/>
</dbReference>
<gene>
    <name evidence="6" type="ORF">SAMN06265360_11938</name>
</gene>
<dbReference type="PANTHER" id="PTHR47506">
    <property type="entry name" value="TRANSCRIPTIONAL REGULATORY PROTEIN"/>
    <property type="match status" value="1"/>
</dbReference>
<evidence type="ECO:0000313" key="6">
    <source>
        <dbReference type="EMBL" id="SNR78349.1"/>
    </source>
</evidence>
<keyword evidence="3" id="KW-0804">Transcription</keyword>
<evidence type="ECO:0000256" key="2">
    <source>
        <dbReference type="ARBA" id="ARBA00023125"/>
    </source>
</evidence>
<keyword evidence="2 4" id="KW-0238">DNA-binding</keyword>
<dbReference type="Proteomes" id="UP000198348">
    <property type="component" value="Unassembled WGS sequence"/>
</dbReference>
<dbReference type="EMBL" id="FZNW01000019">
    <property type="protein sequence ID" value="SNR78349.1"/>
    <property type="molecule type" value="Genomic_DNA"/>
</dbReference>
<evidence type="ECO:0000256" key="3">
    <source>
        <dbReference type="ARBA" id="ARBA00023163"/>
    </source>
</evidence>
<keyword evidence="1" id="KW-0805">Transcription regulation</keyword>
<dbReference type="RefSeq" id="WP_342743977.1">
    <property type="nucleotide sequence ID" value="NZ_FZNW01000019.1"/>
</dbReference>
<feature type="domain" description="HTH tetR-type" evidence="5">
    <location>
        <begin position="8"/>
        <end position="68"/>
    </location>
</feature>
<evidence type="ECO:0000256" key="4">
    <source>
        <dbReference type="PROSITE-ProRule" id="PRU00335"/>
    </source>
</evidence>
<dbReference type="InterPro" id="IPR001647">
    <property type="entry name" value="HTH_TetR"/>
</dbReference>